<dbReference type="EMBL" id="CP034035">
    <property type="protein sequence ID" value="QCR08602.1"/>
    <property type="molecule type" value="Genomic_DNA"/>
</dbReference>
<dbReference type="Gene3D" id="3.30.1660.10">
    <property type="entry name" value="Flavin-binding protein dodecin"/>
    <property type="match status" value="3"/>
</dbReference>
<accession>A0A4P8QN69</accession>
<feature type="domain" description="YdgH/BhsA/McbA-like" evidence="3">
    <location>
        <begin position="119"/>
        <end position="177"/>
    </location>
</feature>
<proteinExistence type="predicted"/>
<dbReference type="Pfam" id="PF07338">
    <property type="entry name" value="YdgH_BhsA-like"/>
    <property type="match status" value="3"/>
</dbReference>
<protein>
    <submittedName>
        <fullName evidence="4">DUF1471 domain-containing protein</fullName>
    </submittedName>
</protein>
<organism evidence="4 5">
    <name type="scientific">Brenneria rubrifaciens</name>
    <dbReference type="NCBI Taxonomy" id="55213"/>
    <lineage>
        <taxon>Bacteria</taxon>
        <taxon>Pseudomonadati</taxon>
        <taxon>Pseudomonadota</taxon>
        <taxon>Gammaproteobacteria</taxon>
        <taxon>Enterobacterales</taxon>
        <taxon>Pectobacteriaceae</taxon>
        <taxon>Brenneria</taxon>
    </lineage>
</organism>
<keyword evidence="5" id="KW-1185">Reference proteome</keyword>
<feature type="signal peptide" evidence="2">
    <location>
        <begin position="1"/>
        <end position="22"/>
    </location>
</feature>
<name>A0A4P8QN69_9GAMM</name>
<dbReference type="KEGG" id="brb:EH207_08750"/>
<keyword evidence="1 2" id="KW-0732">Signal</keyword>
<dbReference type="InterPro" id="IPR010854">
    <property type="entry name" value="YdgH/BhsA/McbA-like_dom"/>
</dbReference>
<dbReference type="PANTHER" id="PTHR34156:SF2">
    <property type="entry name" value="PROTEIN YDGH"/>
    <property type="match status" value="1"/>
</dbReference>
<dbReference type="NCBIfam" id="NF040471">
    <property type="entry name" value="ydgH_STM1478"/>
    <property type="match status" value="1"/>
</dbReference>
<evidence type="ECO:0000256" key="1">
    <source>
        <dbReference type="ARBA" id="ARBA00022729"/>
    </source>
</evidence>
<dbReference type="InterPro" id="IPR036275">
    <property type="entry name" value="YdgH-like_sf"/>
</dbReference>
<dbReference type="Proteomes" id="UP000299580">
    <property type="component" value="Chromosome"/>
</dbReference>
<sequence length="317" mass="34391">MKLKTTVIASALLSLAAFSAHAAQELTPEQAESLQPFERISFIGRFNAIYEAVAEASKRADKQGADAFYVQGMTDINSRGNWKVTVDLYHDDAPKVSNEVKYRTFDGIKELPKDVAYNLEPFDTVSVSGFFRSQPDLNDAIAKAAKQKNADSFYIVRQVDMNSEGGGNQKVTAYVYKADAPKRKTQSADLIPADSDAGRAALAAGGAEAAKVEIPGVANSGSPSRNIGRFFETQSSKGGRYTITLSDGTKIEELNKATAAQMVPFDSVTFRGDFQSEPAVSEAVAKRAGQKGAKFYHITRKWLNNGNNMTISADLYK</sequence>
<evidence type="ECO:0000313" key="4">
    <source>
        <dbReference type="EMBL" id="QCR08602.1"/>
    </source>
</evidence>
<dbReference type="AlphaFoldDB" id="A0A4P8QN69"/>
<evidence type="ECO:0000256" key="2">
    <source>
        <dbReference type="SAM" id="SignalP"/>
    </source>
</evidence>
<reference evidence="4 5" key="1">
    <citation type="submission" date="2018-11" db="EMBL/GenBank/DDBJ databases">
        <title>Genome sequences of Brenneria nigrifluens and Brenneria rubrifaciens.</title>
        <authorList>
            <person name="Poret-Peterson A.T."/>
            <person name="McClean A.E."/>
            <person name="Kluepfel D.A."/>
        </authorList>
    </citation>
    <scope>NUCLEOTIDE SEQUENCE [LARGE SCALE GENOMIC DNA]</scope>
    <source>
        <strain evidence="4 5">6D370</strain>
    </source>
</reference>
<dbReference type="RefSeq" id="WP_137713640.1">
    <property type="nucleotide sequence ID" value="NZ_CP034035.1"/>
</dbReference>
<evidence type="ECO:0000259" key="3">
    <source>
        <dbReference type="Pfam" id="PF07338"/>
    </source>
</evidence>
<evidence type="ECO:0000313" key="5">
    <source>
        <dbReference type="Proteomes" id="UP000299580"/>
    </source>
</evidence>
<feature type="domain" description="YdgH/BhsA/McbA-like" evidence="3">
    <location>
        <begin position="34"/>
        <end position="90"/>
    </location>
</feature>
<dbReference type="InterPro" id="IPR025539">
    <property type="entry name" value="YdgH"/>
</dbReference>
<gene>
    <name evidence="4" type="ORF">EH207_08750</name>
</gene>
<feature type="chain" id="PRO_5020267431" evidence="2">
    <location>
        <begin position="23"/>
        <end position="317"/>
    </location>
</feature>
<dbReference type="OrthoDB" id="7058817at2"/>
<dbReference type="InterPro" id="IPR025543">
    <property type="entry name" value="Dodecin-like"/>
</dbReference>
<feature type="domain" description="YdgH/BhsA/McbA-like" evidence="3">
    <location>
        <begin position="262"/>
        <end position="317"/>
    </location>
</feature>
<dbReference type="PANTHER" id="PTHR34156">
    <property type="entry name" value="OUTER MEMBRANE PROTEIN-RELATED-RELATED"/>
    <property type="match status" value="1"/>
</dbReference>
<dbReference type="InterPro" id="IPR051096">
    <property type="entry name" value="BhsA/McbA_stress_biofilm_assoc"/>
</dbReference>
<dbReference type="SUPFAM" id="SSF159871">
    <property type="entry name" value="YdgH-like"/>
    <property type="match status" value="3"/>
</dbReference>